<feature type="region of interest" description="Disordered" evidence="1">
    <location>
        <begin position="1"/>
        <end position="65"/>
    </location>
</feature>
<reference evidence="3 4" key="1">
    <citation type="submission" date="2021-01" db="EMBL/GenBank/DDBJ databases">
        <title>Cercospora kikuchii MAFF 305040 whole genome shotgun sequence.</title>
        <authorList>
            <person name="Kashiwa T."/>
            <person name="Suzuki T."/>
        </authorList>
    </citation>
    <scope>NUCLEOTIDE SEQUENCE [LARGE SCALE GENOMIC DNA]</scope>
    <source>
        <strain evidence="3 4">MAFF 305040</strain>
    </source>
</reference>
<comment type="caution">
    <text evidence="3">The sequence shown here is derived from an EMBL/GenBank/DDBJ whole genome shotgun (WGS) entry which is preliminary data.</text>
</comment>
<gene>
    <name evidence="3" type="ORF">CKM354_001026700</name>
</gene>
<name>A0A9P3CQQ1_9PEZI</name>
<keyword evidence="4" id="KW-1185">Reference proteome</keyword>
<feature type="transmembrane region" description="Helical" evidence="2">
    <location>
        <begin position="250"/>
        <end position="271"/>
    </location>
</feature>
<proteinExistence type="predicted"/>
<dbReference type="OrthoDB" id="5381672at2759"/>
<feature type="transmembrane region" description="Helical" evidence="2">
    <location>
        <begin position="118"/>
        <end position="142"/>
    </location>
</feature>
<evidence type="ECO:0000313" key="3">
    <source>
        <dbReference type="EMBL" id="GIZ47168.1"/>
    </source>
</evidence>
<dbReference type="Proteomes" id="UP000825890">
    <property type="component" value="Unassembled WGS sequence"/>
</dbReference>
<evidence type="ECO:0000256" key="1">
    <source>
        <dbReference type="SAM" id="MobiDB-lite"/>
    </source>
</evidence>
<protein>
    <submittedName>
        <fullName evidence="3">Uncharacterized protein</fullName>
    </submittedName>
</protein>
<dbReference type="AlphaFoldDB" id="A0A9P3CQQ1"/>
<dbReference type="GeneID" id="68295842"/>
<accession>A0A9P3CQQ1</accession>
<organism evidence="3 4">
    <name type="scientific">Cercospora kikuchii</name>
    <dbReference type="NCBI Taxonomy" id="84275"/>
    <lineage>
        <taxon>Eukaryota</taxon>
        <taxon>Fungi</taxon>
        <taxon>Dikarya</taxon>
        <taxon>Ascomycota</taxon>
        <taxon>Pezizomycotina</taxon>
        <taxon>Dothideomycetes</taxon>
        <taxon>Dothideomycetidae</taxon>
        <taxon>Mycosphaerellales</taxon>
        <taxon>Mycosphaerellaceae</taxon>
        <taxon>Cercospora</taxon>
    </lineage>
</organism>
<dbReference type="RefSeq" id="XP_044661655.1">
    <property type="nucleotide sequence ID" value="XM_044805720.1"/>
</dbReference>
<feature type="compositionally biased region" description="Polar residues" evidence="1">
    <location>
        <begin position="35"/>
        <end position="52"/>
    </location>
</feature>
<keyword evidence="2" id="KW-0472">Membrane</keyword>
<evidence type="ECO:0000256" key="2">
    <source>
        <dbReference type="SAM" id="Phobius"/>
    </source>
</evidence>
<sequence>MTIQTPRDDPQIERDNNPGASHQLSEIAAPKEDQSTGIERSPKLTQPSSASEHGQRVPEARASEEIQIEACDENSTFLQGEYRRPSHDAISEHSQSPSASEMVKAKENSSVLLHRSGYTLLLVATYSSLALVAWILTCLLTYNPLTVGQYELNVHERSYGSSARFFHAKYVKSEEIYRAARTIQTIVALLTIPLTSAVCSAAAPAFAQTGPKQHRLTMRQLMVLADKGWTDPVTIAKVLCGNGKKFGSRLLFCAVLLNILGASITPLQTILVTPKIIKTPTESTSVIFLADIPDQFENLWDNNVVTIMTRNALSTSNTAPQARLWQNEFNCSMLDSNLTEQCLMGAATLGQISQMSHPYFAQLPAGTHTGVIKQFLPRMNSSVQWESMPAEAMPANCASLPGSFYVHYSNSTWPPESDWDLMGGAPKNWSIEACMPGNQSAVPWKSTYHRQDFVEELYLNISVMGYDWQHASEQPPGSPHFGGVFKVTSNTTAGYFELPNHMNGGKAGEIIEDDPNNLCGSNCMLQTSAGRLSSRSAAVSYQNDDSWDLNTLKNKGPLLTVAMALFGYGSYIPHQLDHPEAYLSNITYFKDSPKNKTNHASSCIDQRPFESLLQPTTGRSSKCVMDDVRSLEELDDGIARYLQSFYVNTQYEVGDAERPTNAFAAAVYLATEAWFTTGHSDWGSSAVRVLDDMPGYVGDATGGEGDVGVLGIGSNTPLTGVRWYESYKPDAVKEAQETRRRAQFRIHPLSQQQDKSVNAKQ</sequence>
<feature type="compositionally biased region" description="Basic and acidic residues" evidence="1">
    <location>
        <begin position="1"/>
        <end position="16"/>
    </location>
</feature>
<keyword evidence="2" id="KW-0812">Transmembrane</keyword>
<feature type="transmembrane region" description="Helical" evidence="2">
    <location>
        <begin position="186"/>
        <end position="207"/>
    </location>
</feature>
<feature type="compositionally biased region" description="Basic and acidic residues" evidence="1">
    <location>
        <begin position="53"/>
        <end position="64"/>
    </location>
</feature>
<evidence type="ECO:0000313" key="4">
    <source>
        <dbReference type="Proteomes" id="UP000825890"/>
    </source>
</evidence>
<dbReference type="EMBL" id="BOLY01000007">
    <property type="protein sequence ID" value="GIZ47168.1"/>
    <property type="molecule type" value="Genomic_DNA"/>
</dbReference>
<keyword evidence="2" id="KW-1133">Transmembrane helix</keyword>